<sequence>MQIRDLPYTDPGRPDVRSGPRFLLWLGSNQLGGQIKAALWGTLHMAAVAFFPAAVGVAVQAVSDRSGARLALAGGLMALIGILMTLGDTMLHRVSVSNWILASARVQQLLARKTAQLGSTLTRQVAAGEVVAVSTGDVEKIGWFVEAFSRFTAALITTVAVCVALIVYEPRIGWLLAVGVPVLTLAVLPLLPRATRRADEQRDKAGRATELATDTVAGLRVLRGIGGEDLFLSRYRRASQEVRRAAVRSARMWALIAAVQVALPGLLLIGVVWYGVGLARDGHISVGELVTVYGTVTFLLFPLRQFEEIAMAYSFSRPSAQRAARVLALERVTDPGGREPERGGPGPDGERLTGDLYDPASGLRAPAGELTAVVCGDPDAAGRLAERLGGHSTQDSAAASARLGGVALDEVPLDAARAAVLVQDKDPVLLSGTLAELLDVPASGNVPAETALAAAQCGDVLTALAQASADDSGDPMRTRITERGRSLSGGQRQRLALARSLVTDPEVLVLDEPTSAVDSHTEARIAEGLRSLREGRTTVVFSSSPLLLDRADRVVFVRDGAVAAVGAHRELLRTDPAYRAVVTRETDDEPDPVPAAELDDELTRLNENEQIEESA</sequence>
<dbReference type="RefSeq" id="WP_030882680.1">
    <property type="nucleotide sequence ID" value="NZ_JBIRHZ010000013.1"/>
</dbReference>
<feature type="domain" description="ABC transmembrane type-1" evidence="8">
    <location>
        <begin position="37"/>
        <end position="306"/>
    </location>
</feature>
<keyword evidence="10" id="KW-1185">Reference proteome</keyword>
<evidence type="ECO:0000259" key="7">
    <source>
        <dbReference type="PROSITE" id="PS50893"/>
    </source>
</evidence>
<evidence type="ECO:0000256" key="1">
    <source>
        <dbReference type="ARBA" id="ARBA00004651"/>
    </source>
</evidence>
<dbReference type="Pfam" id="PF00664">
    <property type="entry name" value="ABC_membrane"/>
    <property type="match status" value="1"/>
</dbReference>
<dbReference type="InterPro" id="IPR011527">
    <property type="entry name" value="ABC1_TM_dom"/>
</dbReference>
<dbReference type="PROSITE" id="PS50929">
    <property type="entry name" value="ABC_TM1F"/>
    <property type="match status" value="1"/>
</dbReference>
<evidence type="ECO:0000256" key="2">
    <source>
        <dbReference type="ARBA" id="ARBA00022692"/>
    </source>
</evidence>
<dbReference type="InterPro" id="IPR036640">
    <property type="entry name" value="ABC1_TM_sf"/>
</dbReference>
<dbReference type="EMBL" id="LGUT01000336">
    <property type="protein sequence ID" value="KOG91267.1"/>
    <property type="molecule type" value="Genomic_DNA"/>
</dbReference>
<evidence type="ECO:0000256" key="6">
    <source>
        <dbReference type="SAM" id="Phobius"/>
    </source>
</evidence>
<dbReference type="InterPro" id="IPR027417">
    <property type="entry name" value="P-loop_NTPase"/>
</dbReference>
<keyword evidence="4 6" id="KW-0472">Membrane</keyword>
<dbReference type="PANTHER" id="PTHR43394:SF1">
    <property type="entry name" value="ATP-BINDING CASSETTE SUB-FAMILY B MEMBER 10, MITOCHONDRIAL"/>
    <property type="match status" value="1"/>
</dbReference>
<evidence type="ECO:0000256" key="4">
    <source>
        <dbReference type="ARBA" id="ARBA00023136"/>
    </source>
</evidence>
<evidence type="ECO:0000313" key="9">
    <source>
        <dbReference type="EMBL" id="KOG91267.1"/>
    </source>
</evidence>
<protein>
    <submittedName>
        <fullName evidence="9">ABC transporter permease</fullName>
    </submittedName>
</protein>
<feature type="transmembrane region" description="Helical" evidence="6">
    <location>
        <begin position="253"/>
        <end position="276"/>
    </location>
</feature>
<feature type="compositionally biased region" description="Basic and acidic residues" evidence="5">
    <location>
        <begin position="331"/>
        <end position="353"/>
    </location>
</feature>
<dbReference type="Gene3D" id="3.40.50.300">
    <property type="entry name" value="P-loop containing nucleotide triphosphate hydrolases"/>
    <property type="match status" value="1"/>
</dbReference>
<feature type="transmembrane region" description="Helical" evidence="6">
    <location>
        <begin position="37"/>
        <end position="62"/>
    </location>
</feature>
<feature type="transmembrane region" description="Helical" evidence="6">
    <location>
        <begin position="68"/>
        <end position="87"/>
    </location>
</feature>
<feature type="transmembrane region" description="Helical" evidence="6">
    <location>
        <begin position="174"/>
        <end position="192"/>
    </location>
</feature>
<feature type="region of interest" description="Disordered" evidence="5">
    <location>
        <begin position="330"/>
        <end position="354"/>
    </location>
</feature>
<comment type="caution">
    <text evidence="9">The sequence shown here is derived from an EMBL/GenBank/DDBJ whole genome shotgun (WGS) entry which is preliminary data.</text>
</comment>
<dbReference type="SUPFAM" id="SSF52540">
    <property type="entry name" value="P-loop containing nucleoside triphosphate hydrolases"/>
    <property type="match status" value="1"/>
</dbReference>
<feature type="domain" description="ABC transporter" evidence="7">
    <location>
        <begin position="327"/>
        <end position="584"/>
    </location>
</feature>
<reference evidence="9 10" key="1">
    <citation type="submission" date="2015-07" db="EMBL/GenBank/DDBJ databases">
        <authorList>
            <person name="Ju K.-S."/>
            <person name="Doroghazi J.R."/>
            <person name="Metcalf W.W."/>
        </authorList>
    </citation>
    <scope>NUCLEOTIDE SEQUENCE [LARGE SCALE GENOMIC DNA]</scope>
    <source>
        <strain evidence="9 10">NRRL B-3589</strain>
    </source>
</reference>
<evidence type="ECO:0000313" key="10">
    <source>
        <dbReference type="Proteomes" id="UP000037020"/>
    </source>
</evidence>
<dbReference type="PANTHER" id="PTHR43394">
    <property type="entry name" value="ATP-DEPENDENT PERMEASE MDL1, MITOCHONDRIAL"/>
    <property type="match status" value="1"/>
</dbReference>
<dbReference type="Proteomes" id="UP000037020">
    <property type="component" value="Unassembled WGS sequence"/>
</dbReference>
<evidence type="ECO:0000256" key="3">
    <source>
        <dbReference type="ARBA" id="ARBA00022989"/>
    </source>
</evidence>
<dbReference type="PROSITE" id="PS00211">
    <property type="entry name" value="ABC_TRANSPORTER_1"/>
    <property type="match status" value="1"/>
</dbReference>
<gene>
    <name evidence="9" type="ORF">ADK38_04135</name>
</gene>
<dbReference type="Gene3D" id="1.20.1560.10">
    <property type="entry name" value="ABC transporter type 1, transmembrane domain"/>
    <property type="match status" value="1"/>
</dbReference>
<dbReference type="InterPro" id="IPR003439">
    <property type="entry name" value="ABC_transporter-like_ATP-bd"/>
</dbReference>
<feature type="transmembrane region" description="Helical" evidence="6">
    <location>
        <begin position="282"/>
        <end position="301"/>
    </location>
</feature>
<evidence type="ECO:0000256" key="5">
    <source>
        <dbReference type="SAM" id="MobiDB-lite"/>
    </source>
</evidence>
<evidence type="ECO:0000259" key="8">
    <source>
        <dbReference type="PROSITE" id="PS50929"/>
    </source>
</evidence>
<name>A0ABR5JD44_9ACTN</name>
<proteinExistence type="predicted"/>
<dbReference type="Pfam" id="PF00005">
    <property type="entry name" value="ABC_tran"/>
    <property type="match status" value="1"/>
</dbReference>
<dbReference type="CDD" id="cd07346">
    <property type="entry name" value="ABC_6TM_exporters"/>
    <property type="match status" value="1"/>
</dbReference>
<feature type="transmembrane region" description="Helical" evidence="6">
    <location>
        <begin position="147"/>
        <end position="168"/>
    </location>
</feature>
<dbReference type="InterPro" id="IPR039421">
    <property type="entry name" value="Type_1_exporter"/>
</dbReference>
<organism evidence="9 10">
    <name type="scientific">Streptomyces varsoviensis</name>
    <dbReference type="NCBI Taxonomy" id="67373"/>
    <lineage>
        <taxon>Bacteria</taxon>
        <taxon>Bacillati</taxon>
        <taxon>Actinomycetota</taxon>
        <taxon>Actinomycetes</taxon>
        <taxon>Kitasatosporales</taxon>
        <taxon>Streptomycetaceae</taxon>
        <taxon>Streptomyces</taxon>
    </lineage>
</organism>
<accession>A0ABR5JD44</accession>
<dbReference type="InterPro" id="IPR017871">
    <property type="entry name" value="ABC_transporter-like_CS"/>
</dbReference>
<keyword evidence="2 6" id="KW-0812">Transmembrane</keyword>
<dbReference type="PROSITE" id="PS50893">
    <property type="entry name" value="ABC_TRANSPORTER_2"/>
    <property type="match status" value="1"/>
</dbReference>
<dbReference type="SUPFAM" id="SSF90123">
    <property type="entry name" value="ABC transporter transmembrane region"/>
    <property type="match status" value="1"/>
</dbReference>
<keyword evidence="3 6" id="KW-1133">Transmembrane helix</keyword>
<feature type="region of interest" description="Disordered" evidence="5">
    <location>
        <begin position="584"/>
        <end position="615"/>
    </location>
</feature>
<comment type="subcellular location">
    <subcellularLocation>
        <location evidence="1">Cell membrane</location>
        <topology evidence="1">Multi-pass membrane protein</topology>
    </subcellularLocation>
</comment>